<dbReference type="InterPro" id="IPR051205">
    <property type="entry name" value="UbiH/COQ6_monooxygenase"/>
</dbReference>
<dbReference type="EMBL" id="RSFE01000001">
    <property type="protein sequence ID" value="RWU12729.1"/>
    <property type="molecule type" value="Genomic_DNA"/>
</dbReference>
<comment type="pathway">
    <text evidence="2">Cofactor biosynthesis; ubiquinone biosynthesis.</text>
</comment>
<evidence type="ECO:0000256" key="3">
    <source>
        <dbReference type="ARBA" id="ARBA00005349"/>
    </source>
</evidence>
<dbReference type="PANTHER" id="PTHR43876:SF10">
    <property type="entry name" value="3-DEMETHOXYUBIQUINOL 3-HYDROXYLASE"/>
    <property type="match status" value="1"/>
</dbReference>
<dbReference type="OrthoDB" id="9769565at2"/>
<reference evidence="9 10" key="1">
    <citation type="submission" date="2018-12" db="EMBL/GenBank/DDBJ databases">
        <authorList>
            <person name="Li A."/>
            <person name="Zhang M."/>
            <person name="Zhu H."/>
        </authorList>
    </citation>
    <scope>NUCLEOTIDE SEQUENCE [LARGE SCALE GENOMIC DNA]</scope>
    <source>
        <strain evidence="9 10">R04H25</strain>
    </source>
</reference>
<feature type="domain" description="FAD-binding" evidence="8">
    <location>
        <begin position="2"/>
        <end position="331"/>
    </location>
</feature>
<proteinExistence type="inferred from homology"/>
<dbReference type="InterPro" id="IPR010971">
    <property type="entry name" value="UbiH/COQ6"/>
</dbReference>
<dbReference type="GO" id="GO:0071949">
    <property type="term" value="F:FAD binding"/>
    <property type="evidence" value="ECO:0007669"/>
    <property type="project" value="InterPro"/>
</dbReference>
<evidence type="ECO:0000313" key="10">
    <source>
        <dbReference type="Proteomes" id="UP000288789"/>
    </source>
</evidence>
<gene>
    <name evidence="9" type="ORF">EGC76_00450</name>
</gene>
<dbReference type="InterPro" id="IPR018168">
    <property type="entry name" value="Ubi_Hdrlase_CS"/>
</dbReference>
<dbReference type="SUPFAM" id="SSF51905">
    <property type="entry name" value="FAD/NAD(P)-binding domain"/>
    <property type="match status" value="1"/>
</dbReference>
<accession>A0A443Z797</accession>
<evidence type="ECO:0000256" key="5">
    <source>
        <dbReference type="ARBA" id="ARBA00022827"/>
    </source>
</evidence>
<dbReference type="Gene3D" id="3.50.50.60">
    <property type="entry name" value="FAD/NAD(P)-binding domain"/>
    <property type="match status" value="2"/>
</dbReference>
<dbReference type="GO" id="GO:0006744">
    <property type="term" value="P:ubiquinone biosynthetic process"/>
    <property type="evidence" value="ECO:0007669"/>
    <property type="project" value="UniProtKB-UniPathway"/>
</dbReference>
<dbReference type="PROSITE" id="PS01304">
    <property type="entry name" value="UBIH"/>
    <property type="match status" value="1"/>
</dbReference>
<evidence type="ECO:0000256" key="1">
    <source>
        <dbReference type="ARBA" id="ARBA00001974"/>
    </source>
</evidence>
<dbReference type="PRINTS" id="PR00420">
    <property type="entry name" value="RNGMNOXGNASE"/>
</dbReference>
<dbReference type="PANTHER" id="PTHR43876">
    <property type="entry name" value="UBIQUINONE BIOSYNTHESIS MONOOXYGENASE COQ6, MITOCHONDRIAL"/>
    <property type="match status" value="1"/>
</dbReference>
<dbReference type="NCBIfam" id="TIGR01988">
    <property type="entry name" value="Ubi-OHases"/>
    <property type="match status" value="1"/>
</dbReference>
<dbReference type="Pfam" id="PF01494">
    <property type="entry name" value="FAD_binding_3"/>
    <property type="match status" value="1"/>
</dbReference>
<keyword evidence="6" id="KW-0560">Oxidoreductase</keyword>
<dbReference type="GO" id="GO:0008682">
    <property type="term" value="F:3-demethoxyubiquinol 3-hydroxylase activity"/>
    <property type="evidence" value="ECO:0007669"/>
    <property type="project" value="TreeGrafter"/>
</dbReference>
<keyword evidence="4" id="KW-0285">Flavoprotein</keyword>
<keyword evidence="7" id="KW-0503">Monooxygenase</keyword>
<comment type="similarity">
    <text evidence="3">Belongs to the UbiH/COQ6 family.</text>
</comment>
<evidence type="ECO:0000256" key="2">
    <source>
        <dbReference type="ARBA" id="ARBA00004749"/>
    </source>
</evidence>
<evidence type="ECO:0000259" key="8">
    <source>
        <dbReference type="Pfam" id="PF01494"/>
    </source>
</evidence>
<keyword evidence="10" id="KW-1185">Reference proteome</keyword>
<comment type="caution">
    <text evidence="9">The sequence shown here is derived from an EMBL/GenBank/DDBJ whole genome shotgun (WGS) entry which is preliminary data.</text>
</comment>
<evidence type="ECO:0000256" key="4">
    <source>
        <dbReference type="ARBA" id="ARBA00022630"/>
    </source>
</evidence>
<name>A0A443Z797_9GAMM</name>
<dbReference type="InterPro" id="IPR002938">
    <property type="entry name" value="FAD-bd"/>
</dbReference>
<dbReference type="InterPro" id="IPR036188">
    <property type="entry name" value="FAD/NAD-bd_sf"/>
</dbReference>
<dbReference type="UniPathway" id="UPA00232"/>
<protein>
    <submittedName>
        <fullName evidence="9">FAD-dependent oxidoreductase</fullName>
    </submittedName>
</protein>
<keyword evidence="5" id="KW-0274">FAD</keyword>
<comment type="cofactor">
    <cofactor evidence="1">
        <name>FAD</name>
        <dbReference type="ChEBI" id="CHEBI:57692"/>
    </cofactor>
</comment>
<dbReference type="RefSeq" id="WP_128351057.1">
    <property type="nucleotide sequence ID" value="NZ_RSFE01000001.1"/>
</dbReference>
<evidence type="ECO:0000313" key="9">
    <source>
        <dbReference type="EMBL" id="RWU12729.1"/>
    </source>
</evidence>
<sequence length="376" mass="41501">MQIVVIGGGMVGASAALAFAQSGHDVTVIEAGKPATSTGDWDLRISSIHQRNVAWLNELGVWVDVRPERRFCYTDLAVECRDGIRVNFAASEVNAEALGAMVENNALQQSLWQLLNQHGVRCLSSTRVVNMQLPAQRVELDTGEQLPYDLLVGADGSNSQVAKAAGIAMRGWDYDMRCLLAIADVSEPIQPATWEVFREAGPFALLPLGTHQACLIDYRSEQEWQQLSGDAQQVHRALYETFAPHIGDHKVSRFASFPLRRQRALRYHAHNSVVLIGDAAHSIHPLAGQGVNIGFADVQELLSQLNDQQPVAAALRAYERARERENQQMMRAMDAIHFGFRSQHLIPRALIASGLVLVDRVKPLKRALIKQAIGIK</sequence>
<dbReference type="AlphaFoldDB" id="A0A443Z797"/>
<evidence type="ECO:0000256" key="7">
    <source>
        <dbReference type="ARBA" id="ARBA00023033"/>
    </source>
</evidence>
<dbReference type="Proteomes" id="UP000288789">
    <property type="component" value="Unassembled WGS sequence"/>
</dbReference>
<organism evidence="9 10">
    <name type="scientific">Pseudidiomarina gelatinasegens</name>
    <dbReference type="NCBI Taxonomy" id="2487740"/>
    <lineage>
        <taxon>Bacteria</taxon>
        <taxon>Pseudomonadati</taxon>
        <taxon>Pseudomonadota</taxon>
        <taxon>Gammaproteobacteria</taxon>
        <taxon>Alteromonadales</taxon>
        <taxon>Idiomarinaceae</taxon>
        <taxon>Pseudidiomarina</taxon>
    </lineage>
</organism>
<evidence type="ECO:0000256" key="6">
    <source>
        <dbReference type="ARBA" id="ARBA00023002"/>
    </source>
</evidence>